<dbReference type="GO" id="GO:0016757">
    <property type="term" value="F:glycosyltransferase activity"/>
    <property type="evidence" value="ECO:0007669"/>
    <property type="project" value="InterPro"/>
</dbReference>
<protein>
    <submittedName>
        <fullName evidence="3">Glycosyl transferase</fullName>
    </submittedName>
</protein>
<organism evidence="3 4">
    <name type="scientific">Acinetobacter pittii</name>
    <name type="common">Acinetobacter genomosp. 3</name>
    <dbReference type="NCBI Taxonomy" id="48296"/>
    <lineage>
        <taxon>Bacteria</taxon>
        <taxon>Pseudomonadati</taxon>
        <taxon>Pseudomonadota</taxon>
        <taxon>Gammaproteobacteria</taxon>
        <taxon>Moraxellales</taxon>
        <taxon>Moraxellaceae</taxon>
        <taxon>Acinetobacter</taxon>
        <taxon>Acinetobacter calcoaceticus/baumannii complex</taxon>
    </lineage>
</organism>
<feature type="domain" description="Glycosyltransferase subfamily 4-like N-terminal" evidence="2">
    <location>
        <begin position="13"/>
        <end position="166"/>
    </location>
</feature>
<feature type="domain" description="Glycosyl transferase family 1" evidence="1">
    <location>
        <begin position="177"/>
        <end position="338"/>
    </location>
</feature>
<dbReference type="GO" id="GO:1901135">
    <property type="term" value="P:carbohydrate derivative metabolic process"/>
    <property type="evidence" value="ECO:0007669"/>
    <property type="project" value="UniProtKB-ARBA"/>
</dbReference>
<dbReference type="Pfam" id="PF13439">
    <property type="entry name" value="Glyco_transf_4"/>
    <property type="match status" value="1"/>
</dbReference>
<name>A0A4Y3JBN7_ACIPI</name>
<accession>A0A4Y3JBN7</accession>
<dbReference type="Gene3D" id="3.40.50.2000">
    <property type="entry name" value="Glycogen Phosphorylase B"/>
    <property type="match status" value="2"/>
</dbReference>
<comment type="caution">
    <text evidence="3">The sequence shown here is derived from an EMBL/GenBank/DDBJ whole genome shotgun (WGS) entry which is preliminary data.</text>
</comment>
<dbReference type="RefSeq" id="WP_141316553.1">
    <property type="nucleotide sequence ID" value="NZ_BJLJ01000012.1"/>
</dbReference>
<dbReference type="PANTHER" id="PTHR12526:SF630">
    <property type="entry name" value="GLYCOSYLTRANSFERASE"/>
    <property type="match status" value="1"/>
</dbReference>
<evidence type="ECO:0000313" key="4">
    <source>
        <dbReference type="Proteomes" id="UP000317717"/>
    </source>
</evidence>
<proteinExistence type="predicted"/>
<dbReference type="SUPFAM" id="SSF53756">
    <property type="entry name" value="UDP-Glycosyltransferase/glycogen phosphorylase"/>
    <property type="match status" value="1"/>
</dbReference>
<dbReference type="Proteomes" id="UP000317717">
    <property type="component" value="Unassembled WGS sequence"/>
</dbReference>
<dbReference type="Pfam" id="PF00534">
    <property type="entry name" value="Glycos_transf_1"/>
    <property type="match status" value="1"/>
</dbReference>
<dbReference type="AlphaFoldDB" id="A0A4Y3JBN7"/>
<dbReference type="EMBL" id="BJLJ01000012">
    <property type="protein sequence ID" value="GEA68772.1"/>
    <property type="molecule type" value="Genomic_DNA"/>
</dbReference>
<dbReference type="PANTHER" id="PTHR12526">
    <property type="entry name" value="GLYCOSYLTRANSFERASE"/>
    <property type="match status" value="1"/>
</dbReference>
<dbReference type="InterPro" id="IPR028098">
    <property type="entry name" value="Glyco_trans_4-like_N"/>
</dbReference>
<keyword evidence="3" id="KW-0808">Transferase</keyword>
<gene>
    <name evidence="3" type="ORF">PA3_29300</name>
</gene>
<dbReference type="InterPro" id="IPR001296">
    <property type="entry name" value="Glyco_trans_1"/>
</dbReference>
<evidence type="ECO:0000259" key="1">
    <source>
        <dbReference type="Pfam" id="PF00534"/>
    </source>
</evidence>
<reference evidence="3 4" key="1">
    <citation type="submission" date="2019-06" db="EMBL/GenBank/DDBJ databases">
        <title>Whole genome shotgun sequence of Acinetobacter pittii NBRC 110514.</title>
        <authorList>
            <person name="Hosoyama A."/>
            <person name="Uohara A."/>
            <person name="Ohji S."/>
            <person name="Ichikawa N."/>
        </authorList>
    </citation>
    <scope>NUCLEOTIDE SEQUENCE [LARGE SCALE GENOMIC DNA]</scope>
    <source>
        <strain evidence="3 4">NBRC 110514</strain>
    </source>
</reference>
<evidence type="ECO:0000313" key="3">
    <source>
        <dbReference type="EMBL" id="GEA68772.1"/>
    </source>
</evidence>
<evidence type="ECO:0000259" key="2">
    <source>
        <dbReference type="Pfam" id="PF13439"/>
    </source>
</evidence>
<sequence>MKILYVITGLGGGGAEKVVADLADKMYERGHEVKIAFLKGNIIVKPNNKDIELISLGLENISRIFTTLKKFKSLVYSFKPDVVHAHMVHANIFTRLARKYIYIPRLICTAHSNNEGGRLRMLAYRLTHNLADLTTNVSQKACMSFESLGAVPKGKIFNIYNGIDLQKFKYSEQIRIKTRHILQIDDKTLMFLAVGRLHEAKDYPLLINAFAEFLNEISENDSDISAKLFIVGDGELRPTIEALIAQHQLKENIILLGRRDNISELMCASDYFVLSSSYEGFALVVAEAMACETLVIATDCGGVKEVLGGNGILVPVQNNQALCKAFYKVVSMPEFEKQKYQKSALKHIRDNFDLDQIVEKWEDLYVSK</sequence>